<evidence type="ECO:0000259" key="2">
    <source>
        <dbReference type="PROSITE" id="PS50206"/>
    </source>
</evidence>
<dbReference type="InterPro" id="IPR001763">
    <property type="entry name" value="Rhodanese-like_dom"/>
</dbReference>
<dbReference type="SMART" id="SM00450">
    <property type="entry name" value="RHOD"/>
    <property type="match status" value="2"/>
</dbReference>
<dbReference type="PANTHER" id="PTHR43855:SF1">
    <property type="entry name" value="THIOSULFATE SULFURTRANSFERASE"/>
    <property type="match status" value="1"/>
</dbReference>
<evidence type="ECO:0000256" key="1">
    <source>
        <dbReference type="ARBA" id="ARBA00022737"/>
    </source>
</evidence>
<gene>
    <name evidence="3" type="ORF">SULYE_0360</name>
</gene>
<keyword evidence="1" id="KW-0677">Repeat</keyword>
<reference evidence="3 4" key="1">
    <citation type="submission" date="2009-04" db="EMBL/GenBank/DDBJ databases">
        <authorList>
            <person name="Reysenbach A.-L."/>
            <person name="Heidelberg J.F."/>
            <person name="Nelson W.C."/>
        </authorList>
    </citation>
    <scope>NUCLEOTIDE SEQUENCE [LARGE SCALE GENOMIC DNA]</scope>
    <source>
        <strain evidence="3 4">SS-5</strain>
    </source>
</reference>
<evidence type="ECO:0000313" key="3">
    <source>
        <dbReference type="EMBL" id="EEP61136.1"/>
    </source>
</evidence>
<protein>
    <recommendedName>
        <fullName evidence="2">Rhodanese domain-containing protein</fullName>
    </recommendedName>
</protein>
<organism evidence="3 4">
    <name type="scientific">Sulfurihydrogenibium yellowstonense SS-5</name>
    <dbReference type="NCBI Taxonomy" id="432331"/>
    <lineage>
        <taxon>Bacteria</taxon>
        <taxon>Pseudomonadati</taxon>
        <taxon>Aquificota</taxon>
        <taxon>Aquificia</taxon>
        <taxon>Aquificales</taxon>
        <taxon>Hydrogenothermaceae</taxon>
        <taxon>Sulfurihydrogenibium</taxon>
    </lineage>
</organism>
<feature type="domain" description="Rhodanese" evidence="2">
    <location>
        <begin position="188"/>
        <end position="301"/>
    </location>
</feature>
<evidence type="ECO:0000313" key="4">
    <source>
        <dbReference type="Proteomes" id="UP000005540"/>
    </source>
</evidence>
<keyword evidence="4" id="KW-1185">Reference proteome</keyword>
<dbReference type="EMBL" id="ABZS01000022">
    <property type="protein sequence ID" value="EEP61136.1"/>
    <property type="molecule type" value="Genomic_DNA"/>
</dbReference>
<dbReference type="PANTHER" id="PTHR43855">
    <property type="entry name" value="THIOSULFATE SULFURTRANSFERASE"/>
    <property type="match status" value="1"/>
</dbReference>
<name>C4FIH5_9AQUI</name>
<dbReference type="PROSITE" id="PS50206">
    <property type="entry name" value="RHODANESE_3"/>
    <property type="match status" value="2"/>
</dbReference>
<feature type="domain" description="Rhodanese" evidence="2">
    <location>
        <begin position="34"/>
        <end position="151"/>
    </location>
</feature>
<dbReference type="Proteomes" id="UP000005540">
    <property type="component" value="Unassembled WGS sequence"/>
</dbReference>
<dbReference type="Pfam" id="PF00581">
    <property type="entry name" value="Rhodanese"/>
    <property type="match status" value="2"/>
</dbReference>
<dbReference type="InterPro" id="IPR051126">
    <property type="entry name" value="Thiosulfate_sulfurtransferase"/>
</dbReference>
<dbReference type="SUPFAM" id="SSF52821">
    <property type="entry name" value="Rhodanese/Cell cycle control phosphatase"/>
    <property type="match status" value="2"/>
</dbReference>
<proteinExistence type="predicted"/>
<dbReference type="OrthoDB" id="9770030at2"/>
<sequence>MLKIVYIILLVFSVSYAQNKFPLISPQDAYKLLNDKNAIFIDTEDNQTYMNEHIPGSVNIDVLAVQDVAIKNNEKQKCKYLPLCPKTAEKLFSENGISNNDKVIIYYSKNLPNKASYIWFLLYSMGHDENKLLILDGGLENWKKENLPISNQDDAIKKKAKYTVKPRYEVVASKEEVLQHVKNYTNGVDDNTILVDTRTFLEFTGRQEMNEIKRSGHIPGAKFVYWRWFEGKGSTYKPIEILEKDIKKINLDLNKKIILYCTIGNRSSFVFIPLKYLGAKNLKIYTGSWYEWGNDESLPLETEKYRR</sequence>
<accession>C4FIH5</accession>
<dbReference type="Gene3D" id="3.40.250.10">
    <property type="entry name" value="Rhodanese-like domain"/>
    <property type="match status" value="2"/>
</dbReference>
<comment type="caution">
    <text evidence="3">The sequence shown here is derived from an EMBL/GenBank/DDBJ whole genome shotgun (WGS) entry which is preliminary data.</text>
</comment>
<dbReference type="CDD" id="cd01449">
    <property type="entry name" value="TST_Repeat_2"/>
    <property type="match status" value="1"/>
</dbReference>
<dbReference type="InterPro" id="IPR036873">
    <property type="entry name" value="Rhodanese-like_dom_sf"/>
</dbReference>
<dbReference type="RefSeq" id="WP_007545865.1">
    <property type="nucleotide sequence ID" value="NZ_ABZS01000022.1"/>
</dbReference>
<dbReference type="AlphaFoldDB" id="C4FIH5"/>